<dbReference type="PANTHER" id="PTHR43370:SF1">
    <property type="entry name" value="GUANOSINE ABC TRANSPORTER PERMEASE PROTEIN NUPQ"/>
    <property type="match status" value="1"/>
</dbReference>
<protein>
    <submittedName>
        <fullName evidence="8">ABC transporter permease</fullName>
    </submittedName>
</protein>
<name>A0AAW5C2R7_9FIRM</name>
<dbReference type="EMBL" id="JAKNGE010000023">
    <property type="protein sequence ID" value="MCG4747354.1"/>
    <property type="molecule type" value="Genomic_DNA"/>
</dbReference>
<feature type="compositionally biased region" description="Basic and acidic residues" evidence="6">
    <location>
        <begin position="309"/>
        <end position="319"/>
    </location>
</feature>
<evidence type="ECO:0000313" key="9">
    <source>
        <dbReference type="Proteomes" id="UP001299608"/>
    </source>
</evidence>
<evidence type="ECO:0000256" key="4">
    <source>
        <dbReference type="ARBA" id="ARBA00022989"/>
    </source>
</evidence>
<evidence type="ECO:0000256" key="3">
    <source>
        <dbReference type="ARBA" id="ARBA00022692"/>
    </source>
</evidence>
<comment type="subcellular location">
    <subcellularLocation>
        <location evidence="1">Cell membrane</location>
        <topology evidence="1">Multi-pass membrane protein</topology>
    </subcellularLocation>
</comment>
<dbReference type="Proteomes" id="UP001299608">
    <property type="component" value="Unassembled WGS sequence"/>
</dbReference>
<dbReference type="GO" id="GO:0022857">
    <property type="term" value="F:transmembrane transporter activity"/>
    <property type="evidence" value="ECO:0007669"/>
    <property type="project" value="InterPro"/>
</dbReference>
<evidence type="ECO:0000256" key="2">
    <source>
        <dbReference type="ARBA" id="ARBA00022475"/>
    </source>
</evidence>
<evidence type="ECO:0000256" key="1">
    <source>
        <dbReference type="ARBA" id="ARBA00004651"/>
    </source>
</evidence>
<dbReference type="GO" id="GO:0005886">
    <property type="term" value="C:plasma membrane"/>
    <property type="evidence" value="ECO:0007669"/>
    <property type="project" value="UniProtKB-SubCell"/>
</dbReference>
<evidence type="ECO:0000256" key="7">
    <source>
        <dbReference type="SAM" id="Phobius"/>
    </source>
</evidence>
<proteinExistence type="predicted"/>
<keyword evidence="4 7" id="KW-1133">Transmembrane helix</keyword>
<dbReference type="RefSeq" id="WP_238053730.1">
    <property type="nucleotide sequence ID" value="NZ_JAKNGE010000023.1"/>
</dbReference>
<comment type="caution">
    <text evidence="8">The sequence shown here is derived from an EMBL/GenBank/DDBJ whole genome shotgun (WGS) entry which is preliminary data.</text>
</comment>
<dbReference type="InterPro" id="IPR001851">
    <property type="entry name" value="ABC_transp_permease"/>
</dbReference>
<keyword evidence="2" id="KW-1003">Cell membrane</keyword>
<evidence type="ECO:0000256" key="6">
    <source>
        <dbReference type="SAM" id="MobiDB-lite"/>
    </source>
</evidence>
<reference evidence="8" key="1">
    <citation type="submission" date="2022-01" db="EMBL/GenBank/DDBJ databases">
        <title>Collection of gut derived symbiotic bacterial strains cultured from healthy donors.</title>
        <authorList>
            <person name="Lin H."/>
            <person name="Kohout C."/>
            <person name="Waligurski E."/>
            <person name="Pamer E.G."/>
        </authorList>
    </citation>
    <scope>NUCLEOTIDE SEQUENCE</scope>
    <source>
        <strain evidence="8">DFI.6.55</strain>
    </source>
</reference>
<feature type="transmembrane region" description="Helical" evidence="7">
    <location>
        <begin position="200"/>
        <end position="219"/>
    </location>
</feature>
<keyword evidence="3 7" id="KW-0812">Transmembrane</keyword>
<dbReference type="AlphaFoldDB" id="A0AAW5C2R7"/>
<dbReference type="PANTHER" id="PTHR43370">
    <property type="entry name" value="SUGAR ABC TRANSPORTER INTEGRAL MEMBRANE PROTEIN-RELATED"/>
    <property type="match status" value="1"/>
</dbReference>
<dbReference type="Pfam" id="PF02653">
    <property type="entry name" value="BPD_transp_2"/>
    <property type="match status" value="1"/>
</dbReference>
<gene>
    <name evidence="8" type="ORF">L0N08_18165</name>
</gene>
<evidence type="ECO:0000313" key="8">
    <source>
        <dbReference type="EMBL" id="MCG4747354.1"/>
    </source>
</evidence>
<feature type="transmembrane region" description="Helical" evidence="7">
    <location>
        <begin position="153"/>
        <end position="170"/>
    </location>
</feature>
<dbReference type="CDD" id="cd06580">
    <property type="entry name" value="TM_PBP1_transp_TpRbsC_like"/>
    <property type="match status" value="1"/>
</dbReference>
<feature type="transmembrane region" description="Helical" evidence="7">
    <location>
        <begin position="64"/>
        <end position="87"/>
    </location>
</feature>
<feature type="transmembrane region" description="Helical" evidence="7">
    <location>
        <begin position="12"/>
        <end position="33"/>
    </location>
</feature>
<feature type="region of interest" description="Disordered" evidence="6">
    <location>
        <begin position="309"/>
        <end position="328"/>
    </location>
</feature>
<feature type="transmembrane region" description="Helical" evidence="7">
    <location>
        <begin position="277"/>
        <end position="296"/>
    </location>
</feature>
<sequence length="328" mass="35129">MDILQNFLTTGFFYTIIRVSTPLIFASLSSLIARKGGVTNITIDSTMIMSALTGVLVSAYTKNIWLALVCGMAVGVVMGIFMGYFHIMMNTNMILTGVAINTFTSGAAVMILYAFTGDKGSSSMVKSMGVPGIDIPVIRSIPVLGDIVSGHNVFTYVAFILVIVVWFLMYRMPLGLRIRAVGENSSAARSVGENPTKVKLIALGLSGLFASLGGMYLSMGNMQVFIVNMTAGRGFIGVAADAMGRGNPIGAMIASLLFGSANAVANVLQINSFSSDVVMAIPYVVSIAGIIIYSAHEQQVKEKRIRKEMKEAEREEKTYGKNSGNHRL</sequence>
<evidence type="ECO:0000256" key="5">
    <source>
        <dbReference type="ARBA" id="ARBA00023136"/>
    </source>
</evidence>
<feature type="transmembrane region" description="Helical" evidence="7">
    <location>
        <begin position="40"/>
        <end position="58"/>
    </location>
</feature>
<accession>A0AAW5C2R7</accession>
<feature type="transmembrane region" description="Helical" evidence="7">
    <location>
        <begin position="94"/>
        <end position="115"/>
    </location>
</feature>
<organism evidence="8 9">
    <name type="scientific">Enterocloster aldenensis</name>
    <dbReference type="NCBI Taxonomy" id="358742"/>
    <lineage>
        <taxon>Bacteria</taxon>
        <taxon>Bacillati</taxon>
        <taxon>Bacillota</taxon>
        <taxon>Clostridia</taxon>
        <taxon>Lachnospirales</taxon>
        <taxon>Lachnospiraceae</taxon>
        <taxon>Enterocloster</taxon>
    </lineage>
</organism>
<keyword evidence="5 7" id="KW-0472">Membrane</keyword>